<name>A0A506UQZ4_9PROT</name>
<accession>A0A506UQZ4</accession>
<dbReference type="SUPFAM" id="SSF52954">
    <property type="entry name" value="Class II aaRS ABD-related"/>
    <property type="match status" value="1"/>
</dbReference>
<keyword evidence="8 10" id="KW-0030">Aminoacyl-tRNA synthetase</keyword>
<dbReference type="Gene3D" id="3.40.50.800">
    <property type="entry name" value="Anticodon-binding domain"/>
    <property type="match status" value="1"/>
</dbReference>
<keyword evidence="7 10" id="KW-0648">Protein biosynthesis</keyword>
<comment type="similarity">
    <text evidence="10">Belongs to the class-II aminoacyl-tRNA synthetase family. ProS type 2 subfamily.</text>
</comment>
<dbReference type="InterPro" id="IPR050062">
    <property type="entry name" value="Pro-tRNA_synthetase"/>
</dbReference>
<comment type="subunit">
    <text evidence="2 10">Homodimer.</text>
</comment>
<dbReference type="GO" id="GO:0005524">
    <property type="term" value="F:ATP binding"/>
    <property type="evidence" value="ECO:0007669"/>
    <property type="project" value="UniProtKB-UniRule"/>
</dbReference>
<comment type="catalytic activity">
    <reaction evidence="9 10">
        <text>tRNA(Pro) + L-proline + ATP = L-prolyl-tRNA(Pro) + AMP + diphosphate</text>
        <dbReference type="Rhea" id="RHEA:14305"/>
        <dbReference type="Rhea" id="RHEA-COMP:9700"/>
        <dbReference type="Rhea" id="RHEA-COMP:9702"/>
        <dbReference type="ChEBI" id="CHEBI:30616"/>
        <dbReference type="ChEBI" id="CHEBI:33019"/>
        <dbReference type="ChEBI" id="CHEBI:60039"/>
        <dbReference type="ChEBI" id="CHEBI:78442"/>
        <dbReference type="ChEBI" id="CHEBI:78532"/>
        <dbReference type="ChEBI" id="CHEBI:456215"/>
        <dbReference type="EC" id="6.1.1.15"/>
    </reaction>
</comment>
<dbReference type="GO" id="GO:0006433">
    <property type="term" value="P:prolyl-tRNA aminoacylation"/>
    <property type="evidence" value="ECO:0007669"/>
    <property type="project" value="UniProtKB-UniRule"/>
</dbReference>
<dbReference type="InterPro" id="IPR002316">
    <property type="entry name" value="Pro-tRNA-ligase_IIa"/>
</dbReference>
<dbReference type="GO" id="GO:0004827">
    <property type="term" value="F:proline-tRNA ligase activity"/>
    <property type="evidence" value="ECO:0007669"/>
    <property type="project" value="UniProtKB-UniRule"/>
</dbReference>
<evidence type="ECO:0000256" key="6">
    <source>
        <dbReference type="ARBA" id="ARBA00022840"/>
    </source>
</evidence>
<keyword evidence="6 10" id="KW-0067">ATP-binding</keyword>
<dbReference type="EC" id="6.1.1.15" evidence="10"/>
<evidence type="ECO:0000256" key="5">
    <source>
        <dbReference type="ARBA" id="ARBA00022741"/>
    </source>
</evidence>
<dbReference type="InterPro" id="IPR045864">
    <property type="entry name" value="aa-tRNA-synth_II/BPL/LPL"/>
</dbReference>
<dbReference type="InterPro" id="IPR023716">
    <property type="entry name" value="Prolyl-tRNA_ligase_IIa_type2"/>
</dbReference>
<dbReference type="InterPro" id="IPR006195">
    <property type="entry name" value="aa-tRNA-synth_II"/>
</dbReference>
<keyword evidence="5 10" id="KW-0547">Nucleotide-binding</keyword>
<keyword evidence="3 10" id="KW-0963">Cytoplasm</keyword>
<reference evidence="12 13" key="1">
    <citation type="submission" date="2019-03" db="EMBL/GenBank/DDBJ databases">
        <title>The complete genome sequence of Neokomagataea sp. Jb2 NBRC113641.</title>
        <authorList>
            <person name="Chua K.-O."/>
            <person name="Chan K.-G."/>
            <person name="See-Too W.-S."/>
        </authorList>
    </citation>
    <scope>NUCLEOTIDE SEQUENCE [LARGE SCALE GENOMIC DNA]</scope>
    <source>
        <strain evidence="12 13">Jb2</strain>
    </source>
</reference>
<dbReference type="SUPFAM" id="SSF55681">
    <property type="entry name" value="Class II aaRS and biotin synthetases"/>
    <property type="match status" value="1"/>
</dbReference>
<dbReference type="NCBIfam" id="TIGR00409">
    <property type="entry name" value="proS_fam_II"/>
    <property type="match status" value="1"/>
</dbReference>
<dbReference type="Proteomes" id="UP000315037">
    <property type="component" value="Unassembled WGS sequence"/>
</dbReference>
<keyword evidence="13" id="KW-1185">Reference proteome</keyword>
<comment type="subcellular location">
    <subcellularLocation>
        <location evidence="1 10">Cytoplasm</location>
    </subcellularLocation>
</comment>
<dbReference type="RefSeq" id="WP_165600210.1">
    <property type="nucleotide sequence ID" value="NZ_SORZ01000001.1"/>
</dbReference>
<sequence>MRLSQAFQPTLKEVPAEAQIASHRLMLRAGLVRQTSAGIYAWLPAGLRVLRNIAQIVREEQDAIGAQEVLMPTLQSADLWRRSGRYEAYGPEMLRIEDRHGRELLYGPTNEEMITDLFGSAVQSYKELPQLLYQIQWKFRDEIRPRFGVMRGREFYMKDAYSFDADYEGAVRSYYRMMLSYLRIFRRLGVVAVPMAADTGPIGGELSHEFLVMAPTGESGVFYDSDWDAIDWTQTPLDPENPQDLEKLQHLVATTYSATDEKHDVQAWEKLPPEKRREGRGIEVGHIFYFGTKYTEAMGIEISGPDGQPFAPQMGSYGIGVSRLVGAIIEASHDENGIIWPTEVAPYRFSLLNLRPGDEACDRVCGALYGADPDNILYDDRSERAGVKFNDADLLGLPWQVIVGPRSAKKGLVELKNRVTGERTELPLAEAAHQLGLTGVQA</sequence>
<proteinExistence type="inferred from homology"/>
<dbReference type="InterPro" id="IPR004154">
    <property type="entry name" value="Anticodon-bd"/>
</dbReference>
<dbReference type="AlphaFoldDB" id="A0A506UQZ4"/>
<dbReference type="NCBIfam" id="NF008979">
    <property type="entry name" value="PRK12325.1"/>
    <property type="match status" value="1"/>
</dbReference>
<dbReference type="GO" id="GO:0005829">
    <property type="term" value="C:cytosol"/>
    <property type="evidence" value="ECO:0007669"/>
    <property type="project" value="TreeGrafter"/>
</dbReference>
<evidence type="ECO:0000256" key="1">
    <source>
        <dbReference type="ARBA" id="ARBA00004496"/>
    </source>
</evidence>
<evidence type="ECO:0000313" key="12">
    <source>
        <dbReference type="EMBL" id="TPW35754.1"/>
    </source>
</evidence>
<comment type="function">
    <text evidence="10">Catalyzes the attachment of proline to tRNA(Pro) in a two-step reaction: proline is first activated by ATP to form Pro-AMP and then transferred to the acceptor end of tRNA(Pro).</text>
</comment>
<dbReference type="PRINTS" id="PR01046">
    <property type="entry name" value="TRNASYNTHPRO"/>
</dbReference>
<evidence type="ECO:0000256" key="7">
    <source>
        <dbReference type="ARBA" id="ARBA00022917"/>
    </source>
</evidence>
<evidence type="ECO:0000256" key="3">
    <source>
        <dbReference type="ARBA" id="ARBA00022490"/>
    </source>
</evidence>
<evidence type="ECO:0000256" key="2">
    <source>
        <dbReference type="ARBA" id="ARBA00011738"/>
    </source>
</evidence>
<dbReference type="Gene3D" id="3.30.930.10">
    <property type="entry name" value="Bira Bifunctional Protein, Domain 2"/>
    <property type="match status" value="1"/>
</dbReference>
<dbReference type="InterPro" id="IPR036621">
    <property type="entry name" value="Anticodon-bd_dom_sf"/>
</dbReference>
<dbReference type="InterPro" id="IPR044140">
    <property type="entry name" value="ProRS_anticodon_short"/>
</dbReference>
<dbReference type="EMBL" id="SORZ01000001">
    <property type="protein sequence ID" value="TPW35754.1"/>
    <property type="molecule type" value="Genomic_DNA"/>
</dbReference>
<dbReference type="InterPro" id="IPR033730">
    <property type="entry name" value="ProRS_core_prok"/>
</dbReference>
<organism evidence="12 13">
    <name type="scientific">Oecophyllibacter saccharovorans</name>
    <dbReference type="NCBI Taxonomy" id="2558360"/>
    <lineage>
        <taxon>Bacteria</taxon>
        <taxon>Pseudomonadati</taxon>
        <taxon>Pseudomonadota</taxon>
        <taxon>Alphaproteobacteria</taxon>
        <taxon>Acetobacterales</taxon>
        <taxon>Acetobacteraceae</taxon>
        <taxon>Oecophyllibacter</taxon>
    </lineage>
</organism>
<dbReference type="Pfam" id="PF00587">
    <property type="entry name" value="tRNA-synt_2b"/>
    <property type="match status" value="1"/>
</dbReference>
<feature type="domain" description="Aminoacyl-transfer RNA synthetases class-II family profile" evidence="11">
    <location>
        <begin position="38"/>
        <end position="341"/>
    </location>
</feature>
<dbReference type="InterPro" id="IPR004500">
    <property type="entry name" value="Pro-tRNA-synth_IIa_bac-type"/>
</dbReference>
<dbReference type="PANTHER" id="PTHR42753">
    <property type="entry name" value="MITOCHONDRIAL RIBOSOME PROTEIN L39/PROLYL-TRNA LIGASE FAMILY MEMBER"/>
    <property type="match status" value="1"/>
</dbReference>
<dbReference type="Pfam" id="PF03129">
    <property type="entry name" value="HGTP_anticodon"/>
    <property type="match status" value="1"/>
</dbReference>
<evidence type="ECO:0000256" key="4">
    <source>
        <dbReference type="ARBA" id="ARBA00022598"/>
    </source>
</evidence>
<keyword evidence="4 10" id="KW-0436">Ligase</keyword>
<dbReference type="PANTHER" id="PTHR42753:SF2">
    <property type="entry name" value="PROLINE--TRNA LIGASE"/>
    <property type="match status" value="1"/>
</dbReference>
<dbReference type="FunFam" id="3.30.930.10:FF:000042">
    <property type="entry name" value="probable proline--tRNA ligase, mitochondrial"/>
    <property type="match status" value="1"/>
</dbReference>
<evidence type="ECO:0000313" key="13">
    <source>
        <dbReference type="Proteomes" id="UP000315037"/>
    </source>
</evidence>
<dbReference type="HAMAP" id="MF_01570">
    <property type="entry name" value="Pro_tRNA_synth_type2"/>
    <property type="match status" value="1"/>
</dbReference>
<evidence type="ECO:0000256" key="8">
    <source>
        <dbReference type="ARBA" id="ARBA00023146"/>
    </source>
</evidence>
<gene>
    <name evidence="10" type="primary">proS</name>
    <name evidence="12" type="ORF">E3202_02065</name>
</gene>
<dbReference type="InterPro" id="IPR002314">
    <property type="entry name" value="aa-tRNA-synt_IIb"/>
</dbReference>
<comment type="caution">
    <text evidence="12">The sequence shown here is derived from an EMBL/GenBank/DDBJ whole genome shotgun (WGS) entry which is preliminary data.</text>
</comment>
<dbReference type="CDD" id="cd00779">
    <property type="entry name" value="ProRS_core_prok"/>
    <property type="match status" value="1"/>
</dbReference>
<dbReference type="CDD" id="cd00861">
    <property type="entry name" value="ProRS_anticodon_short"/>
    <property type="match status" value="1"/>
</dbReference>
<evidence type="ECO:0000256" key="9">
    <source>
        <dbReference type="ARBA" id="ARBA00047671"/>
    </source>
</evidence>
<protein>
    <recommendedName>
        <fullName evidence="10">Proline--tRNA ligase</fullName>
        <ecNumber evidence="10">6.1.1.15</ecNumber>
    </recommendedName>
    <alternativeName>
        <fullName evidence="10">Prolyl-tRNA synthetase</fullName>
        <shortName evidence="10">ProRS</shortName>
    </alternativeName>
</protein>
<evidence type="ECO:0000256" key="10">
    <source>
        <dbReference type="HAMAP-Rule" id="MF_01570"/>
    </source>
</evidence>
<evidence type="ECO:0000259" key="11">
    <source>
        <dbReference type="PROSITE" id="PS50862"/>
    </source>
</evidence>
<dbReference type="PROSITE" id="PS50862">
    <property type="entry name" value="AA_TRNA_LIGASE_II"/>
    <property type="match status" value="1"/>
</dbReference>